<feature type="domain" description="SF4 helicase" evidence="13">
    <location>
        <begin position="186"/>
        <end position="462"/>
    </location>
</feature>
<name>A0ABV3ZJI2_9BACT</name>
<keyword evidence="8 12" id="KW-0238">DNA-binding</keyword>
<keyword evidence="6 12" id="KW-0347">Helicase</keyword>
<evidence type="ECO:0000256" key="9">
    <source>
        <dbReference type="ARBA" id="ARBA00023235"/>
    </source>
</evidence>
<dbReference type="Pfam" id="PF03796">
    <property type="entry name" value="DnaB_C"/>
    <property type="match status" value="1"/>
</dbReference>
<sequence length="478" mass="53757">MERKKKKDGMFEGYGMVPPHSEEAEVSVLGSMLSFPESIPMAIAKLKEEVFYKQIHKVVFKAILQLYDKTQSIDLITVVEQIRSNDELSIASPYEVTRLTNKVSTFEVSRMEVYVKIVLEYFLKRKQIEIGSRMMAEGFDPGIDVFDSLNAVSDEILSSQEGVLKGSIKTMADHVFELKKHRDSVKAKGVIGVSSGFKTLDKLIGGWVAPNFIVIAARPAMGKTAMVLSSLHSLSVVNGIPGAFFSLEMSVLQLTERLESIDSEIFNTKLRNAQLSNFDEIKLSKTEDRLAKAPIFIEDTPAINIRELRTRAHILKRKAGIQFIMLDYLQLMSPVSGGSMKSREQDVSEMSRGLKLIARELNIPVIALSQLSRAVESRQDKLPQLSDLRESGSIEQDADEVLFLMRPEYYKFTEPVVIKDGTYDVHQLVICKIDKSRHGPTSTVALRFRGEVMKYEDYHLQNDAVYVSDPGSTDDLPF</sequence>
<dbReference type="PROSITE" id="PS51199">
    <property type="entry name" value="SF4_HELICASE"/>
    <property type="match status" value="1"/>
</dbReference>
<dbReference type="Pfam" id="PF00772">
    <property type="entry name" value="DnaB"/>
    <property type="match status" value="1"/>
</dbReference>
<evidence type="ECO:0000313" key="15">
    <source>
        <dbReference type="Proteomes" id="UP001560573"/>
    </source>
</evidence>
<dbReference type="PANTHER" id="PTHR30153">
    <property type="entry name" value="REPLICATIVE DNA HELICASE DNAB"/>
    <property type="match status" value="1"/>
</dbReference>
<evidence type="ECO:0000256" key="2">
    <source>
        <dbReference type="ARBA" id="ARBA00022515"/>
    </source>
</evidence>
<dbReference type="GO" id="GO:0003678">
    <property type="term" value="F:DNA helicase activity"/>
    <property type="evidence" value="ECO:0007669"/>
    <property type="project" value="UniProtKB-EC"/>
</dbReference>
<dbReference type="EMBL" id="JAULBC010000005">
    <property type="protein sequence ID" value="MEX6689251.1"/>
    <property type="molecule type" value="Genomic_DNA"/>
</dbReference>
<evidence type="ECO:0000256" key="7">
    <source>
        <dbReference type="ARBA" id="ARBA00022840"/>
    </source>
</evidence>
<evidence type="ECO:0000256" key="12">
    <source>
        <dbReference type="RuleBase" id="RU362085"/>
    </source>
</evidence>
<dbReference type="InterPro" id="IPR007693">
    <property type="entry name" value="DNA_helicase_DnaB-like_N"/>
</dbReference>
<dbReference type="Proteomes" id="UP001560573">
    <property type="component" value="Unassembled WGS sequence"/>
</dbReference>
<dbReference type="InterPro" id="IPR016136">
    <property type="entry name" value="DNA_helicase_N/primase_C"/>
</dbReference>
<evidence type="ECO:0000313" key="14">
    <source>
        <dbReference type="EMBL" id="MEX6689251.1"/>
    </source>
</evidence>
<dbReference type="InterPro" id="IPR036185">
    <property type="entry name" value="DNA_heli_DnaB-like_N_sf"/>
</dbReference>
<evidence type="ECO:0000256" key="6">
    <source>
        <dbReference type="ARBA" id="ARBA00022806"/>
    </source>
</evidence>
<keyword evidence="7 12" id="KW-0067">ATP-binding</keyword>
<evidence type="ECO:0000256" key="11">
    <source>
        <dbReference type="NCBIfam" id="TIGR00665"/>
    </source>
</evidence>
<keyword evidence="9" id="KW-0413">Isomerase</keyword>
<dbReference type="NCBIfam" id="TIGR00665">
    <property type="entry name" value="DnaB"/>
    <property type="match status" value="1"/>
</dbReference>
<dbReference type="EC" id="5.6.2.3" evidence="11 12"/>
<dbReference type="CDD" id="cd00984">
    <property type="entry name" value="DnaB_C"/>
    <property type="match status" value="1"/>
</dbReference>
<reference evidence="14 15" key="1">
    <citation type="submission" date="2023-07" db="EMBL/GenBank/DDBJ databases">
        <authorList>
            <person name="Lian W.-H."/>
        </authorList>
    </citation>
    <scope>NUCLEOTIDE SEQUENCE [LARGE SCALE GENOMIC DNA]</scope>
    <source>
        <strain evidence="14 15">SYSU DXS3180</strain>
    </source>
</reference>
<dbReference type="InterPro" id="IPR007692">
    <property type="entry name" value="DNA_helicase_DnaB"/>
</dbReference>
<evidence type="ECO:0000256" key="10">
    <source>
        <dbReference type="ARBA" id="ARBA00048954"/>
    </source>
</evidence>
<comment type="similarity">
    <text evidence="1 12">Belongs to the helicase family. DnaB subfamily.</text>
</comment>
<dbReference type="PANTHER" id="PTHR30153:SF2">
    <property type="entry name" value="REPLICATIVE DNA HELICASE"/>
    <property type="match status" value="1"/>
</dbReference>
<evidence type="ECO:0000256" key="5">
    <source>
        <dbReference type="ARBA" id="ARBA00022801"/>
    </source>
</evidence>
<gene>
    <name evidence="14" type="primary">dnaB</name>
    <name evidence="14" type="ORF">QTN47_17205</name>
</gene>
<comment type="catalytic activity">
    <reaction evidence="10 12">
        <text>ATP + H2O = ADP + phosphate + H(+)</text>
        <dbReference type="Rhea" id="RHEA:13065"/>
        <dbReference type="ChEBI" id="CHEBI:15377"/>
        <dbReference type="ChEBI" id="CHEBI:15378"/>
        <dbReference type="ChEBI" id="CHEBI:30616"/>
        <dbReference type="ChEBI" id="CHEBI:43474"/>
        <dbReference type="ChEBI" id="CHEBI:456216"/>
        <dbReference type="EC" id="5.6.2.3"/>
    </reaction>
</comment>
<dbReference type="InterPro" id="IPR027417">
    <property type="entry name" value="P-loop_NTPase"/>
</dbReference>
<comment type="function">
    <text evidence="12">The main replicative DNA helicase, it participates in initiation and elongation during chromosome replication. Travels ahead of the DNA replisome, separating dsDNA into templates for DNA synthesis. A processive ATP-dependent 5'-3' DNA helicase it has DNA-dependent ATPase activity.</text>
</comment>
<keyword evidence="2 12" id="KW-0639">Primosome</keyword>
<dbReference type="RefSeq" id="WP_369330657.1">
    <property type="nucleotide sequence ID" value="NZ_JAULBC010000005.1"/>
</dbReference>
<dbReference type="Gene3D" id="1.10.860.10">
    <property type="entry name" value="DNAb Helicase, Chain A"/>
    <property type="match status" value="1"/>
</dbReference>
<proteinExistence type="inferred from homology"/>
<organism evidence="14 15">
    <name type="scientific">Danxiaibacter flavus</name>
    <dbReference type="NCBI Taxonomy" id="3049108"/>
    <lineage>
        <taxon>Bacteria</taxon>
        <taxon>Pseudomonadati</taxon>
        <taxon>Bacteroidota</taxon>
        <taxon>Chitinophagia</taxon>
        <taxon>Chitinophagales</taxon>
        <taxon>Chitinophagaceae</taxon>
        <taxon>Danxiaibacter</taxon>
    </lineage>
</organism>
<evidence type="ECO:0000256" key="4">
    <source>
        <dbReference type="ARBA" id="ARBA00022741"/>
    </source>
</evidence>
<dbReference type="GO" id="GO:0016787">
    <property type="term" value="F:hydrolase activity"/>
    <property type="evidence" value="ECO:0007669"/>
    <property type="project" value="UniProtKB-KW"/>
</dbReference>
<evidence type="ECO:0000256" key="8">
    <source>
        <dbReference type="ARBA" id="ARBA00023125"/>
    </source>
</evidence>
<dbReference type="SUPFAM" id="SSF52540">
    <property type="entry name" value="P-loop containing nucleoside triphosphate hydrolases"/>
    <property type="match status" value="1"/>
</dbReference>
<comment type="caution">
    <text evidence="14">The sequence shown here is derived from an EMBL/GenBank/DDBJ whole genome shotgun (WGS) entry which is preliminary data.</text>
</comment>
<dbReference type="SUPFAM" id="SSF48024">
    <property type="entry name" value="N-terminal domain of DnaB helicase"/>
    <property type="match status" value="1"/>
</dbReference>
<protein>
    <recommendedName>
        <fullName evidence="11 12">Replicative DNA helicase</fullName>
        <ecNumber evidence="11 12">5.6.2.3</ecNumber>
    </recommendedName>
</protein>
<dbReference type="Gene3D" id="3.40.50.300">
    <property type="entry name" value="P-loop containing nucleotide triphosphate hydrolases"/>
    <property type="match status" value="1"/>
</dbReference>
<keyword evidence="15" id="KW-1185">Reference proteome</keyword>
<keyword evidence="3 12" id="KW-0235">DNA replication</keyword>
<dbReference type="InterPro" id="IPR007694">
    <property type="entry name" value="DNA_helicase_DnaB-like_C"/>
</dbReference>
<keyword evidence="4 12" id="KW-0547">Nucleotide-binding</keyword>
<evidence type="ECO:0000259" key="13">
    <source>
        <dbReference type="PROSITE" id="PS51199"/>
    </source>
</evidence>
<evidence type="ECO:0000256" key="1">
    <source>
        <dbReference type="ARBA" id="ARBA00008428"/>
    </source>
</evidence>
<keyword evidence="5 12" id="KW-0378">Hydrolase</keyword>
<evidence type="ECO:0000256" key="3">
    <source>
        <dbReference type="ARBA" id="ARBA00022705"/>
    </source>
</evidence>
<accession>A0ABV3ZJI2</accession>